<keyword evidence="5 9" id="KW-0010">Activator</keyword>
<feature type="region of interest" description="Disordered" evidence="10">
    <location>
        <begin position="109"/>
        <end position="138"/>
    </location>
</feature>
<dbReference type="GO" id="GO:0003712">
    <property type="term" value="F:transcription coregulator activity"/>
    <property type="evidence" value="ECO:0007669"/>
    <property type="project" value="InterPro"/>
</dbReference>
<evidence type="ECO:0000313" key="12">
    <source>
        <dbReference type="Proteomes" id="UP000267821"/>
    </source>
</evidence>
<dbReference type="PANTHER" id="PTHR13074">
    <property type="entry name" value="MEDIATOR OF RNA POLYMERASE II TRANSCRIPTION SUBUNIT 8"/>
    <property type="match status" value="1"/>
</dbReference>
<accession>A0A3N4LFE5</accession>
<evidence type="ECO:0000256" key="5">
    <source>
        <dbReference type="ARBA" id="ARBA00023159"/>
    </source>
</evidence>
<keyword evidence="7 9" id="KW-0539">Nucleus</keyword>
<dbReference type="EMBL" id="ML121558">
    <property type="protein sequence ID" value="RPB21613.1"/>
    <property type="molecule type" value="Genomic_DNA"/>
</dbReference>
<proteinExistence type="inferred from homology"/>
<evidence type="ECO:0000256" key="6">
    <source>
        <dbReference type="ARBA" id="ARBA00023163"/>
    </source>
</evidence>
<feature type="region of interest" description="Disordered" evidence="10">
    <location>
        <begin position="1"/>
        <end position="46"/>
    </location>
</feature>
<name>A0A3N4LFE5_9PEZI</name>
<evidence type="ECO:0000256" key="1">
    <source>
        <dbReference type="ARBA" id="ARBA00004123"/>
    </source>
</evidence>
<dbReference type="PANTHER" id="PTHR13074:SF9">
    <property type="entry name" value="MEDIATOR OF RNA POLYMERASE II TRANSCRIPTION SUBUNIT 8"/>
    <property type="match status" value="1"/>
</dbReference>
<dbReference type="GO" id="GO:0070847">
    <property type="term" value="C:core mediator complex"/>
    <property type="evidence" value="ECO:0007669"/>
    <property type="project" value="TreeGrafter"/>
</dbReference>
<keyword evidence="4 9" id="KW-0805">Transcription regulation</keyword>
<dbReference type="OrthoDB" id="5329317at2759"/>
<evidence type="ECO:0000256" key="3">
    <source>
        <dbReference type="ARBA" id="ARBA00020637"/>
    </source>
</evidence>
<gene>
    <name evidence="9" type="primary">MED8</name>
    <name evidence="11" type="ORF">L211DRAFT_423802</name>
</gene>
<feature type="compositionally biased region" description="Basic and acidic residues" evidence="10">
    <location>
        <begin position="35"/>
        <end position="46"/>
    </location>
</feature>
<dbReference type="STRING" id="1051890.A0A3N4LFE5"/>
<evidence type="ECO:0000313" key="11">
    <source>
        <dbReference type="EMBL" id="RPB21613.1"/>
    </source>
</evidence>
<organism evidence="11 12">
    <name type="scientific">Terfezia boudieri ATCC MYA-4762</name>
    <dbReference type="NCBI Taxonomy" id="1051890"/>
    <lineage>
        <taxon>Eukaryota</taxon>
        <taxon>Fungi</taxon>
        <taxon>Dikarya</taxon>
        <taxon>Ascomycota</taxon>
        <taxon>Pezizomycotina</taxon>
        <taxon>Pezizomycetes</taxon>
        <taxon>Pezizales</taxon>
        <taxon>Pezizaceae</taxon>
        <taxon>Terfezia</taxon>
    </lineage>
</organism>
<dbReference type="Gene3D" id="6.10.250.2610">
    <property type="match status" value="1"/>
</dbReference>
<dbReference type="GO" id="GO:0000978">
    <property type="term" value="F:RNA polymerase II cis-regulatory region sequence-specific DNA binding"/>
    <property type="evidence" value="ECO:0007669"/>
    <property type="project" value="TreeGrafter"/>
</dbReference>
<evidence type="ECO:0000256" key="9">
    <source>
        <dbReference type="RuleBase" id="RU364144"/>
    </source>
</evidence>
<feature type="compositionally biased region" description="Low complexity" evidence="10">
    <location>
        <begin position="190"/>
        <end position="210"/>
    </location>
</feature>
<dbReference type="AlphaFoldDB" id="A0A3N4LFE5"/>
<evidence type="ECO:0000256" key="8">
    <source>
        <dbReference type="ARBA" id="ARBA00031261"/>
    </source>
</evidence>
<evidence type="ECO:0000256" key="4">
    <source>
        <dbReference type="ARBA" id="ARBA00023015"/>
    </source>
</evidence>
<keyword evidence="6 9" id="KW-0804">Transcription</keyword>
<evidence type="ECO:0000256" key="2">
    <source>
        <dbReference type="ARBA" id="ARBA00005716"/>
    </source>
</evidence>
<sequence length="321" mass="35421">MAQSNGLAPASSQQQQHHVQRYSPYHSFNLVKQPPSEERASQKYTTDMDKNDIKAIENARQRYSQLTHTLNSFQHTLMHSEQLPPWPSQQSQFAVLSSNLESISKTLSQHFPTVPSPSQQGNAGPYRPPTAPSSSQPNLQQDTLIAYPNPLFPSRDNETLIGMLFRKKPQPYVADWMDAGRAAAKHDSTTTKTAPTATATATATATPTTPWLSDSDTHTLWNSASDILQELSDERDWDDAYTMEERNEGIENVDVGLRPEMMEIGTLDEKGKKKLTVGGAPAAGPGAEGGLKLEQFFRFWSTGMIPHVPGQVSGQMQGMGR</sequence>
<reference evidence="11 12" key="1">
    <citation type="journal article" date="2018" name="Nat. Ecol. Evol.">
        <title>Pezizomycetes genomes reveal the molecular basis of ectomycorrhizal truffle lifestyle.</title>
        <authorList>
            <person name="Murat C."/>
            <person name="Payen T."/>
            <person name="Noel B."/>
            <person name="Kuo A."/>
            <person name="Morin E."/>
            <person name="Chen J."/>
            <person name="Kohler A."/>
            <person name="Krizsan K."/>
            <person name="Balestrini R."/>
            <person name="Da Silva C."/>
            <person name="Montanini B."/>
            <person name="Hainaut M."/>
            <person name="Levati E."/>
            <person name="Barry K.W."/>
            <person name="Belfiori B."/>
            <person name="Cichocki N."/>
            <person name="Clum A."/>
            <person name="Dockter R.B."/>
            <person name="Fauchery L."/>
            <person name="Guy J."/>
            <person name="Iotti M."/>
            <person name="Le Tacon F."/>
            <person name="Lindquist E.A."/>
            <person name="Lipzen A."/>
            <person name="Malagnac F."/>
            <person name="Mello A."/>
            <person name="Molinier V."/>
            <person name="Miyauchi S."/>
            <person name="Poulain J."/>
            <person name="Riccioni C."/>
            <person name="Rubini A."/>
            <person name="Sitrit Y."/>
            <person name="Splivallo R."/>
            <person name="Traeger S."/>
            <person name="Wang M."/>
            <person name="Zifcakova L."/>
            <person name="Wipf D."/>
            <person name="Zambonelli A."/>
            <person name="Paolocci F."/>
            <person name="Nowrousian M."/>
            <person name="Ottonello S."/>
            <person name="Baldrian P."/>
            <person name="Spatafora J.W."/>
            <person name="Henrissat B."/>
            <person name="Nagy L.G."/>
            <person name="Aury J.M."/>
            <person name="Wincker P."/>
            <person name="Grigoriev I.V."/>
            <person name="Bonfante P."/>
            <person name="Martin F.M."/>
        </authorList>
    </citation>
    <scope>NUCLEOTIDE SEQUENCE [LARGE SCALE GENOMIC DNA]</scope>
    <source>
        <strain evidence="11 12">ATCC MYA-4762</strain>
    </source>
</reference>
<dbReference type="Pfam" id="PF10232">
    <property type="entry name" value="Med8"/>
    <property type="match status" value="1"/>
</dbReference>
<dbReference type="Proteomes" id="UP000267821">
    <property type="component" value="Unassembled WGS sequence"/>
</dbReference>
<dbReference type="GO" id="GO:0016592">
    <property type="term" value="C:mediator complex"/>
    <property type="evidence" value="ECO:0007669"/>
    <property type="project" value="InterPro"/>
</dbReference>
<comment type="similarity">
    <text evidence="2 9">Belongs to the Mediator complex subunit 8 family.</text>
</comment>
<keyword evidence="12" id="KW-1185">Reference proteome</keyword>
<protein>
    <recommendedName>
        <fullName evidence="3 9">Mediator of RNA polymerase II transcription subunit 8</fullName>
    </recommendedName>
    <alternativeName>
        <fullName evidence="8 9">Mediator complex subunit 8</fullName>
    </alternativeName>
</protein>
<feature type="compositionally biased region" description="Polar residues" evidence="10">
    <location>
        <begin position="1"/>
        <end position="17"/>
    </location>
</feature>
<evidence type="ECO:0000256" key="7">
    <source>
        <dbReference type="ARBA" id="ARBA00023242"/>
    </source>
</evidence>
<comment type="function">
    <text evidence="9">Component of the Mediator complex, a coactivator involved in the regulated transcription of nearly all RNA polymerase II-dependent genes. Mediator functions as a bridge to convey information from gene-specific regulatory proteins to the basal RNA polymerase II transcription machinery. Mediator is recruited to promoters by direct interactions with regulatory proteins and serves as a scaffold for the assembly of a functional preinitiation complex with RNA polymerase II and the general transcription factors.</text>
</comment>
<comment type="subunit">
    <text evidence="9">Component of the Mediator complex.</text>
</comment>
<feature type="region of interest" description="Disordered" evidence="10">
    <location>
        <begin position="186"/>
        <end position="211"/>
    </location>
</feature>
<feature type="compositionally biased region" description="Polar residues" evidence="10">
    <location>
        <begin position="109"/>
        <end position="122"/>
    </location>
</feature>
<dbReference type="Gene3D" id="1.20.58.1710">
    <property type="match status" value="1"/>
</dbReference>
<evidence type="ECO:0000256" key="10">
    <source>
        <dbReference type="SAM" id="MobiDB-lite"/>
    </source>
</evidence>
<dbReference type="GO" id="GO:0006357">
    <property type="term" value="P:regulation of transcription by RNA polymerase II"/>
    <property type="evidence" value="ECO:0007669"/>
    <property type="project" value="InterPro"/>
</dbReference>
<dbReference type="InParanoid" id="A0A3N4LFE5"/>
<comment type="subcellular location">
    <subcellularLocation>
        <location evidence="1 9">Nucleus</location>
    </subcellularLocation>
</comment>
<dbReference type="InterPro" id="IPR019364">
    <property type="entry name" value="Mediatior_Med8_fun/met"/>
</dbReference>